<dbReference type="InterPro" id="IPR001452">
    <property type="entry name" value="SH3_domain"/>
</dbReference>
<dbReference type="PROSITE" id="PS50002">
    <property type="entry name" value="SH3"/>
    <property type="match status" value="1"/>
</dbReference>
<evidence type="ECO:0000256" key="3">
    <source>
        <dbReference type="SAM" id="MobiDB-lite"/>
    </source>
</evidence>
<dbReference type="AlphaFoldDB" id="A0A1R3RNN0"/>
<keyword evidence="1 2" id="KW-0728">SH3 domain</keyword>
<dbReference type="Proteomes" id="UP000188318">
    <property type="component" value="Unassembled WGS sequence"/>
</dbReference>
<name>A0A1R3RNN0_ASPC5</name>
<evidence type="ECO:0000256" key="2">
    <source>
        <dbReference type="PROSITE-ProRule" id="PRU00192"/>
    </source>
</evidence>
<dbReference type="SUPFAM" id="SSF50044">
    <property type="entry name" value="SH3-domain"/>
    <property type="match status" value="1"/>
</dbReference>
<dbReference type="InterPro" id="IPR036028">
    <property type="entry name" value="SH3-like_dom_sf"/>
</dbReference>
<dbReference type="OrthoDB" id="5340910at2759"/>
<organism evidence="5 6">
    <name type="scientific">Aspergillus carbonarius (strain ITEM 5010)</name>
    <dbReference type="NCBI Taxonomy" id="602072"/>
    <lineage>
        <taxon>Eukaryota</taxon>
        <taxon>Fungi</taxon>
        <taxon>Dikarya</taxon>
        <taxon>Ascomycota</taxon>
        <taxon>Pezizomycotina</taxon>
        <taxon>Eurotiomycetes</taxon>
        <taxon>Eurotiomycetidae</taxon>
        <taxon>Eurotiales</taxon>
        <taxon>Aspergillaceae</taxon>
        <taxon>Aspergillus</taxon>
        <taxon>Aspergillus subgen. Circumdati</taxon>
    </lineage>
</organism>
<evidence type="ECO:0000313" key="5">
    <source>
        <dbReference type="EMBL" id="OOF96084.1"/>
    </source>
</evidence>
<evidence type="ECO:0000313" key="6">
    <source>
        <dbReference type="Proteomes" id="UP000188318"/>
    </source>
</evidence>
<sequence>MGAVPEAARSVKSRIPAISKPDYAPVQEFTHKVYANGRNTLRTATGMVKATWQRSRVHVPRPASEHMPDPNGTLRDGFRQIHQSYLEPPRPNEKIHPALRGLHSSTETLVGADMGRLKEVTVSNTPPKVDTGRIPEAKVATLDSVSRGSSTNNSTPAVSRSPTIEIPTIELPTSPGSPPISLARVYRVDIAFRPVSPEHIELKEGQTAILHLVYDDGWALVTLLETNKEGLVPRACFSAQPVRNQAQYLGNNISISTEGVPRSPGSATPSDTASDGGLGRFYSQCASPDLGPAEPEMPPNAKLKSLPSLASLFKSAPSFKSVV</sequence>
<dbReference type="Gene3D" id="2.30.30.40">
    <property type="entry name" value="SH3 Domains"/>
    <property type="match status" value="1"/>
</dbReference>
<gene>
    <name evidence="5" type="ORF">ASPCADRAFT_207443</name>
</gene>
<proteinExistence type="predicted"/>
<feature type="domain" description="SH3" evidence="4">
    <location>
        <begin position="181"/>
        <end position="242"/>
    </location>
</feature>
<accession>A0A1R3RNN0</accession>
<evidence type="ECO:0000256" key="1">
    <source>
        <dbReference type="ARBA" id="ARBA00022443"/>
    </source>
</evidence>
<reference evidence="6" key="1">
    <citation type="journal article" date="2017" name="Genome Biol.">
        <title>Comparative genomics reveals high biological diversity and specific adaptations in the industrially and medically important fungal genus Aspergillus.</title>
        <authorList>
            <person name="de Vries R.P."/>
            <person name="Riley R."/>
            <person name="Wiebenga A."/>
            <person name="Aguilar-Osorio G."/>
            <person name="Amillis S."/>
            <person name="Uchima C.A."/>
            <person name="Anderluh G."/>
            <person name="Asadollahi M."/>
            <person name="Askin M."/>
            <person name="Barry K."/>
            <person name="Battaglia E."/>
            <person name="Bayram O."/>
            <person name="Benocci T."/>
            <person name="Braus-Stromeyer S.A."/>
            <person name="Caldana C."/>
            <person name="Canovas D."/>
            <person name="Cerqueira G.C."/>
            <person name="Chen F."/>
            <person name="Chen W."/>
            <person name="Choi C."/>
            <person name="Clum A."/>
            <person name="Dos Santos R.A."/>
            <person name="Damasio A.R."/>
            <person name="Diallinas G."/>
            <person name="Emri T."/>
            <person name="Fekete E."/>
            <person name="Flipphi M."/>
            <person name="Freyberg S."/>
            <person name="Gallo A."/>
            <person name="Gournas C."/>
            <person name="Habgood R."/>
            <person name="Hainaut M."/>
            <person name="Harispe M.L."/>
            <person name="Henrissat B."/>
            <person name="Hilden K.S."/>
            <person name="Hope R."/>
            <person name="Hossain A."/>
            <person name="Karabika E."/>
            <person name="Karaffa L."/>
            <person name="Karanyi Z."/>
            <person name="Krasevec N."/>
            <person name="Kuo A."/>
            <person name="Kusch H."/>
            <person name="LaButti K."/>
            <person name="Lagendijk E.L."/>
            <person name="Lapidus A."/>
            <person name="Levasseur A."/>
            <person name="Lindquist E."/>
            <person name="Lipzen A."/>
            <person name="Logrieco A.F."/>
            <person name="MacCabe A."/>
            <person name="Maekelae M.R."/>
            <person name="Malavazi I."/>
            <person name="Melin P."/>
            <person name="Meyer V."/>
            <person name="Mielnichuk N."/>
            <person name="Miskei M."/>
            <person name="Molnar A.P."/>
            <person name="Mule G."/>
            <person name="Ngan C.Y."/>
            <person name="Orejas M."/>
            <person name="Orosz E."/>
            <person name="Ouedraogo J.P."/>
            <person name="Overkamp K.M."/>
            <person name="Park H.-S."/>
            <person name="Perrone G."/>
            <person name="Piumi F."/>
            <person name="Punt P.J."/>
            <person name="Ram A.F."/>
            <person name="Ramon A."/>
            <person name="Rauscher S."/>
            <person name="Record E."/>
            <person name="Riano-Pachon D.M."/>
            <person name="Robert V."/>
            <person name="Roehrig J."/>
            <person name="Ruller R."/>
            <person name="Salamov A."/>
            <person name="Salih N.S."/>
            <person name="Samson R.A."/>
            <person name="Sandor E."/>
            <person name="Sanguinetti M."/>
            <person name="Schuetze T."/>
            <person name="Sepcic K."/>
            <person name="Shelest E."/>
            <person name="Sherlock G."/>
            <person name="Sophianopoulou V."/>
            <person name="Squina F.M."/>
            <person name="Sun H."/>
            <person name="Susca A."/>
            <person name="Todd R.B."/>
            <person name="Tsang A."/>
            <person name="Unkles S.E."/>
            <person name="van de Wiele N."/>
            <person name="van Rossen-Uffink D."/>
            <person name="Oliveira J.V."/>
            <person name="Vesth T.C."/>
            <person name="Visser J."/>
            <person name="Yu J.-H."/>
            <person name="Zhou M."/>
            <person name="Andersen M.R."/>
            <person name="Archer D.B."/>
            <person name="Baker S.E."/>
            <person name="Benoit I."/>
            <person name="Brakhage A.A."/>
            <person name="Braus G.H."/>
            <person name="Fischer R."/>
            <person name="Frisvad J.C."/>
            <person name="Goldman G.H."/>
            <person name="Houbraken J."/>
            <person name="Oakley B."/>
            <person name="Pocsi I."/>
            <person name="Scazzocchio C."/>
            <person name="Seiboth B."/>
            <person name="vanKuyk P.A."/>
            <person name="Wortman J."/>
            <person name="Dyer P.S."/>
            <person name="Grigoriev I.V."/>
        </authorList>
    </citation>
    <scope>NUCLEOTIDE SEQUENCE [LARGE SCALE GENOMIC DNA]</scope>
    <source>
        <strain evidence="6">ITEM 5010</strain>
    </source>
</reference>
<protein>
    <recommendedName>
        <fullName evidence="4">SH3 domain-containing protein</fullName>
    </recommendedName>
</protein>
<dbReference type="EMBL" id="KV907499">
    <property type="protein sequence ID" value="OOF96084.1"/>
    <property type="molecule type" value="Genomic_DNA"/>
</dbReference>
<feature type="region of interest" description="Disordered" evidence="3">
    <location>
        <begin position="256"/>
        <end position="280"/>
    </location>
</feature>
<keyword evidence="6" id="KW-1185">Reference proteome</keyword>
<dbReference type="STRING" id="602072.A0A1R3RNN0"/>
<dbReference type="VEuPathDB" id="FungiDB:ASPCADRAFT_207443"/>
<evidence type="ECO:0000259" key="4">
    <source>
        <dbReference type="PROSITE" id="PS50002"/>
    </source>
</evidence>